<dbReference type="Pfam" id="PF02518">
    <property type="entry name" value="HATPase_c"/>
    <property type="match status" value="1"/>
</dbReference>
<evidence type="ECO:0000256" key="7">
    <source>
        <dbReference type="ARBA" id="ARBA00022840"/>
    </source>
</evidence>
<dbReference type="AlphaFoldDB" id="A0A4R1HW29"/>
<keyword evidence="8" id="KW-0902">Two-component regulatory system</keyword>
<comment type="catalytic activity">
    <reaction evidence="1">
        <text>ATP + protein L-histidine = ADP + protein N-phospho-L-histidine.</text>
        <dbReference type="EC" id="2.7.13.3"/>
    </reaction>
</comment>
<dbReference type="GO" id="GO:0046983">
    <property type="term" value="F:protein dimerization activity"/>
    <property type="evidence" value="ECO:0007669"/>
    <property type="project" value="InterPro"/>
</dbReference>
<protein>
    <recommendedName>
        <fullName evidence="2">histidine kinase</fullName>
        <ecNumber evidence="2">2.7.13.3</ecNumber>
    </recommendedName>
</protein>
<dbReference type="Pfam" id="PF07730">
    <property type="entry name" value="HisKA_3"/>
    <property type="match status" value="1"/>
</dbReference>
<name>A0A4R1HW29_PSEEN</name>
<keyword evidence="6 13" id="KW-0418">Kinase</keyword>
<evidence type="ECO:0000256" key="9">
    <source>
        <dbReference type="SAM" id="Coils"/>
    </source>
</evidence>
<dbReference type="CDD" id="cd16917">
    <property type="entry name" value="HATPase_UhpB-NarQ-NarX-like"/>
    <property type="match status" value="1"/>
</dbReference>
<dbReference type="GO" id="GO:0000155">
    <property type="term" value="F:phosphorelay sensor kinase activity"/>
    <property type="evidence" value="ECO:0007669"/>
    <property type="project" value="InterPro"/>
</dbReference>
<dbReference type="Gene3D" id="1.20.5.1930">
    <property type="match status" value="1"/>
</dbReference>
<keyword evidence="10" id="KW-0472">Membrane</keyword>
<evidence type="ECO:0000259" key="12">
    <source>
        <dbReference type="Pfam" id="PF07730"/>
    </source>
</evidence>
<keyword evidence="5" id="KW-0547">Nucleotide-binding</keyword>
<dbReference type="InterPro" id="IPR050482">
    <property type="entry name" value="Sensor_HK_TwoCompSys"/>
</dbReference>
<feature type="transmembrane region" description="Helical" evidence="10">
    <location>
        <begin position="51"/>
        <end position="70"/>
    </location>
</feature>
<evidence type="ECO:0000256" key="5">
    <source>
        <dbReference type="ARBA" id="ARBA00022741"/>
    </source>
</evidence>
<dbReference type="PANTHER" id="PTHR24421">
    <property type="entry name" value="NITRATE/NITRITE SENSOR PROTEIN NARX-RELATED"/>
    <property type="match status" value="1"/>
</dbReference>
<dbReference type="PANTHER" id="PTHR24421:SF10">
    <property type="entry name" value="NITRATE_NITRITE SENSOR PROTEIN NARQ"/>
    <property type="match status" value="1"/>
</dbReference>
<dbReference type="GO" id="GO:0005524">
    <property type="term" value="F:ATP binding"/>
    <property type="evidence" value="ECO:0007669"/>
    <property type="project" value="UniProtKB-KW"/>
</dbReference>
<evidence type="ECO:0000313" key="14">
    <source>
        <dbReference type="Proteomes" id="UP000295560"/>
    </source>
</evidence>
<evidence type="ECO:0000256" key="10">
    <source>
        <dbReference type="SAM" id="Phobius"/>
    </source>
</evidence>
<keyword evidence="9" id="KW-0175">Coiled coil</keyword>
<evidence type="ECO:0000256" key="1">
    <source>
        <dbReference type="ARBA" id="ARBA00000085"/>
    </source>
</evidence>
<dbReference type="SUPFAM" id="SSF55874">
    <property type="entry name" value="ATPase domain of HSP90 chaperone/DNA topoisomerase II/histidine kinase"/>
    <property type="match status" value="1"/>
</dbReference>
<evidence type="ECO:0000256" key="3">
    <source>
        <dbReference type="ARBA" id="ARBA00022553"/>
    </source>
</evidence>
<keyword evidence="10" id="KW-0812">Transmembrane</keyword>
<dbReference type="InterPro" id="IPR011712">
    <property type="entry name" value="Sig_transdc_His_kin_sub3_dim/P"/>
</dbReference>
<organism evidence="13 14">
    <name type="scientific">Pseudonocardia endophytica</name>
    <dbReference type="NCBI Taxonomy" id="401976"/>
    <lineage>
        <taxon>Bacteria</taxon>
        <taxon>Bacillati</taxon>
        <taxon>Actinomycetota</taxon>
        <taxon>Actinomycetes</taxon>
        <taxon>Pseudonocardiales</taxon>
        <taxon>Pseudonocardiaceae</taxon>
        <taxon>Pseudonocardia</taxon>
    </lineage>
</organism>
<feature type="domain" description="Histidine kinase/HSP90-like ATPase" evidence="11">
    <location>
        <begin position="315"/>
        <end position="397"/>
    </location>
</feature>
<comment type="caution">
    <text evidence="13">The sequence shown here is derived from an EMBL/GenBank/DDBJ whole genome shotgun (WGS) entry which is preliminary data.</text>
</comment>
<keyword evidence="7" id="KW-0067">ATP-binding</keyword>
<dbReference type="InterPro" id="IPR003594">
    <property type="entry name" value="HATPase_dom"/>
</dbReference>
<evidence type="ECO:0000256" key="8">
    <source>
        <dbReference type="ARBA" id="ARBA00023012"/>
    </source>
</evidence>
<evidence type="ECO:0000259" key="11">
    <source>
        <dbReference type="Pfam" id="PF02518"/>
    </source>
</evidence>
<feature type="transmembrane region" description="Helical" evidence="10">
    <location>
        <begin position="123"/>
        <end position="145"/>
    </location>
</feature>
<accession>A0A4R1HW29</accession>
<feature type="transmembrane region" description="Helical" evidence="10">
    <location>
        <begin position="23"/>
        <end position="45"/>
    </location>
</feature>
<keyword evidence="14" id="KW-1185">Reference proteome</keyword>
<feature type="domain" description="Signal transduction histidine kinase subgroup 3 dimerisation and phosphoacceptor" evidence="12">
    <location>
        <begin position="203"/>
        <end position="268"/>
    </location>
</feature>
<evidence type="ECO:0000313" key="13">
    <source>
        <dbReference type="EMBL" id="TCK26954.1"/>
    </source>
</evidence>
<proteinExistence type="predicted"/>
<reference evidence="13 14" key="1">
    <citation type="submission" date="2019-03" db="EMBL/GenBank/DDBJ databases">
        <title>Sequencing the genomes of 1000 actinobacteria strains.</title>
        <authorList>
            <person name="Klenk H.-P."/>
        </authorList>
    </citation>
    <scope>NUCLEOTIDE SEQUENCE [LARGE SCALE GENOMIC DNA]</scope>
    <source>
        <strain evidence="13 14">DSM 44969</strain>
    </source>
</reference>
<feature type="transmembrane region" description="Helical" evidence="10">
    <location>
        <begin position="77"/>
        <end position="93"/>
    </location>
</feature>
<keyword evidence="3" id="KW-0597">Phosphoprotein</keyword>
<feature type="transmembrane region" description="Helical" evidence="10">
    <location>
        <begin position="99"/>
        <end position="116"/>
    </location>
</feature>
<keyword evidence="4" id="KW-0808">Transferase</keyword>
<evidence type="ECO:0000256" key="6">
    <source>
        <dbReference type="ARBA" id="ARBA00022777"/>
    </source>
</evidence>
<sequence>MAATTDVASRTRSVRTALGRSPLAADALLVVGLAALGAVSEIVLVASAAPWAPSPPFIVLWAVGFCLPLLARRRFPCTVLLVCAVHVWFFWAAAQPDEFMMLLVLGVAAYSVGAYARRRRAVWSGVVVLVLLLLLVATGVAADLITPVAAVVKTLLNAQPYVVGGALGVTVRRLREYRAELEDRNAELAVQREANEQRAVLEERVRIARELHDVVAHHVVLMSVQAGVAHRLFDDRPAEARTAVAEVQDGGRRAVAELQRTIGVLRENAPTEGPDAPSPGLDRLPALVEQVRRAGLPVELTVTDARVDDGLGVSTYRIVQEALTNTLKHAGPARATVDVRSGPDGVEVEIVDDGAGTPAADGGGRGLVGIRERVAMHGGRLDVGPRDGGGYRVHAVLGRG</sequence>
<gene>
    <name evidence="13" type="ORF">EV378_2800</name>
</gene>
<dbReference type="InterPro" id="IPR036890">
    <property type="entry name" value="HATPase_C_sf"/>
</dbReference>
<dbReference type="Gene3D" id="3.30.565.10">
    <property type="entry name" value="Histidine kinase-like ATPase, C-terminal domain"/>
    <property type="match status" value="1"/>
</dbReference>
<evidence type="ECO:0000256" key="4">
    <source>
        <dbReference type="ARBA" id="ARBA00022679"/>
    </source>
</evidence>
<dbReference type="RefSeq" id="WP_165922281.1">
    <property type="nucleotide sequence ID" value="NZ_SMFZ01000001.1"/>
</dbReference>
<feature type="coiled-coil region" evidence="9">
    <location>
        <begin position="171"/>
        <end position="211"/>
    </location>
</feature>
<keyword evidence="10" id="KW-1133">Transmembrane helix</keyword>
<evidence type="ECO:0000256" key="2">
    <source>
        <dbReference type="ARBA" id="ARBA00012438"/>
    </source>
</evidence>
<dbReference type="GO" id="GO:0016020">
    <property type="term" value="C:membrane"/>
    <property type="evidence" value="ECO:0007669"/>
    <property type="project" value="InterPro"/>
</dbReference>
<dbReference type="EC" id="2.7.13.3" evidence="2"/>
<dbReference type="Proteomes" id="UP000295560">
    <property type="component" value="Unassembled WGS sequence"/>
</dbReference>
<dbReference type="EMBL" id="SMFZ01000001">
    <property type="protein sequence ID" value="TCK26954.1"/>
    <property type="molecule type" value="Genomic_DNA"/>
</dbReference>